<proteinExistence type="inferred from homology"/>
<dbReference type="Pfam" id="PF01464">
    <property type="entry name" value="SLT"/>
    <property type="match status" value="1"/>
</dbReference>
<feature type="signal peptide" evidence="2">
    <location>
        <begin position="1"/>
        <end position="25"/>
    </location>
</feature>
<accession>A0A7K1KLV5</accession>
<dbReference type="PANTHER" id="PTHR37423:SF2">
    <property type="entry name" value="MEMBRANE-BOUND LYTIC MUREIN TRANSGLYCOSYLASE C"/>
    <property type="match status" value="1"/>
</dbReference>
<dbReference type="GO" id="GO:0000270">
    <property type="term" value="P:peptidoglycan metabolic process"/>
    <property type="evidence" value="ECO:0007669"/>
    <property type="project" value="InterPro"/>
</dbReference>
<evidence type="ECO:0000259" key="3">
    <source>
        <dbReference type="Pfam" id="PF01464"/>
    </source>
</evidence>
<keyword evidence="6" id="KW-1185">Reference proteome</keyword>
<dbReference type="EMBL" id="WODC01000002">
    <property type="protein sequence ID" value="MUM76941.1"/>
    <property type="molecule type" value="Genomic_DNA"/>
</dbReference>
<dbReference type="Pfam" id="PF11873">
    <property type="entry name" value="Mltc_N"/>
    <property type="match status" value="1"/>
</dbReference>
<comment type="similarity">
    <text evidence="1">Belongs to the transglycosylase Slt family.</text>
</comment>
<dbReference type="CDD" id="cd16893">
    <property type="entry name" value="LT_MltC_MltE"/>
    <property type="match status" value="1"/>
</dbReference>
<dbReference type="Gene3D" id="1.10.530.10">
    <property type="match status" value="1"/>
</dbReference>
<dbReference type="GO" id="GO:0016020">
    <property type="term" value="C:membrane"/>
    <property type="evidence" value="ECO:0007669"/>
    <property type="project" value="InterPro"/>
</dbReference>
<evidence type="ECO:0000313" key="6">
    <source>
        <dbReference type="Proteomes" id="UP000461162"/>
    </source>
</evidence>
<feature type="chain" id="PRO_5029772727" evidence="2">
    <location>
        <begin position="26"/>
        <end position="389"/>
    </location>
</feature>
<dbReference type="GO" id="GO:0008933">
    <property type="term" value="F:peptidoglycan lytic transglycosylase activity"/>
    <property type="evidence" value="ECO:0007669"/>
    <property type="project" value="InterPro"/>
</dbReference>
<dbReference type="AlphaFoldDB" id="A0A7K1KLV5"/>
<dbReference type="RefSeq" id="WP_155932605.1">
    <property type="nucleotide sequence ID" value="NZ_WODC01000002.1"/>
</dbReference>
<feature type="domain" description="Transglycosylase SLT" evidence="3">
    <location>
        <begin position="225"/>
        <end position="350"/>
    </location>
</feature>
<gene>
    <name evidence="5" type="primary">mltC</name>
    <name evidence="5" type="ORF">GKC30_04755</name>
</gene>
<dbReference type="SUPFAM" id="SSF53955">
    <property type="entry name" value="Lysozyme-like"/>
    <property type="match status" value="1"/>
</dbReference>
<reference evidence="5 6" key="1">
    <citation type="submission" date="2019-11" db="EMBL/GenBank/DDBJ databases">
        <title>Pseudodesulfovibrio alkaliphilus, sp. nov., an alkaliphilic sulfate-reducing bacteria from mud volcano of Taman peninsula, Russia.</title>
        <authorList>
            <person name="Frolova A."/>
            <person name="Merkel A.Y."/>
            <person name="Slobodkin A.I."/>
        </authorList>
    </citation>
    <scope>NUCLEOTIDE SEQUENCE [LARGE SCALE GENOMIC DNA]</scope>
    <source>
        <strain evidence="5 6">F-1</strain>
    </source>
</reference>
<keyword evidence="2" id="KW-0732">Signal</keyword>
<organism evidence="5 6">
    <name type="scientific">Pseudodesulfovibrio alkaliphilus</name>
    <dbReference type="NCBI Taxonomy" id="2661613"/>
    <lineage>
        <taxon>Bacteria</taxon>
        <taxon>Pseudomonadati</taxon>
        <taxon>Thermodesulfobacteriota</taxon>
        <taxon>Desulfovibrionia</taxon>
        <taxon>Desulfovibrionales</taxon>
        <taxon>Desulfovibrionaceae</taxon>
    </lineage>
</organism>
<protein>
    <submittedName>
        <fullName evidence="5">Membrane-bound lytic murein transglycosylase MltC</fullName>
        <ecNumber evidence="5">4.2.2.-</ecNumber>
    </submittedName>
</protein>
<dbReference type="InterPro" id="IPR023346">
    <property type="entry name" value="Lysozyme-like_dom_sf"/>
</dbReference>
<keyword evidence="5" id="KW-0456">Lyase</keyword>
<dbReference type="NCBIfam" id="NF008670">
    <property type="entry name" value="PRK11671.1"/>
    <property type="match status" value="1"/>
</dbReference>
<dbReference type="InterPro" id="IPR008258">
    <property type="entry name" value="Transglycosylase_SLT_dom_1"/>
</dbReference>
<name>A0A7K1KLV5_9BACT</name>
<dbReference type="InterPro" id="IPR024570">
    <property type="entry name" value="Murein_transglycosylaseC_N"/>
</dbReference>
<dbReference type="PANTHER" id="PTHR37423">
    <property type="entry name" value="SOLUBLE LYTIC MUREIN TRANSGLYCOSYLASE-RELATED"/>
    <property type="match status" value="1"/>
</dbReference>
<sequence>MKDRALALVVLITMAALLGSCSRHDAVRVARAAATGSPAAAAESLARSKAQAYAANPAALTADLKQMARMIESFLKAVESVWGKKDTRVPTPKEYVKYTHNYLSRASVDFDKGIILVETLDQENPMESLRTAIITTLLTPADPRTVDLYSSSPVKLGETPFLYGEVKDHEGHDIRWAWRAERFADHLMASGVGVRTIDGKTVRAVTFHMIPDHLDVRARKYRGLVETAAVRFAVSRSLIYAIMKVESDFNPFAVSHANAIGLMQVVAATAGSDVYRLLNGREGQPGQDDLFHPPTNITYGTAYLHLLDTRYLSGVADPVSREYCVIAGYNGGAGGVLRTFHSDRAKAARRINGMHPGAVYDTLRTSLPHAETRRYLGKVVDARRHFVNF</sequence>
<dbReference type="InterPro" id="IPR000189">
    <property type="entry name" value="Transglyc_AS"/>
</dbReference>
<feature type="domain" description="Murein transglycosylase-C N-terminal" evidence="4">
    <location>
        <begin position="62"/>
        <end position="220"/>
    </location>
</feature>
<evidence type="ECO:0000256" key="1">
    <source>
        <dbReference type="ARBA" id="ARBA00007734"/>
    </source>
</evidence>
<evidence type="ECO:0000259" key="4">
    <source>
        <dbReference type="Pfam" id="PF11873"/>
    </source>
</evidence>
<evidence type="ECO:0000256" key="2">
    <source>
        <dbReference type="SAM" id="SignalP"/>
    </source>
</evidence>
<dbReference type="EC" id="4.2.2.-" evidence="5"/>
<comment type="caution">
    <text evidence="5">The sequence shown here is derived from an EMBL/GenBank/DDBJ whole genome shotgun (WGS) entry which is preliminary data.</text>
</comment>
<dbReference type="PROSITE" id="PS51257">
    <property type="entry name" value="PROKAR_LIPOPROTEIN"/>
    <property type="match status" value="1"/>
</dbReference>
<dbReference type="PROSITE" id="PS00922">
    <property type="entry name" value="TRANSGLYCOSYLASE"/>
    <property type="match status" value="1"/>
</dbReference>
<dbReference type="Proteomes" id="UP000461162">
    <property type="component" value="Unassembled WGS sequence"/>
</dbReference>
<evidence type="ECO:0000313" key="5">
    <source>
        <dbReference type="EMBL" id="MUM76941.1"/>
    </source>
</evidence>